<proteinExistence type="predicted"/>
<comment type="caution">
    <text evidence="3">The sequence shown here is derived from an EMBL/GenBank/DDBJ whole genome shotgun (WGS) entry which is preliminary data.</text>
</comment>
<accession>A0A841BIG6</accession>
<dbReference type="InterPro" id="IPR000157">
    <property type="entry name" value="TIR_dom"/>
</dbReference>
<dbReference type="PROSITE" id="PS50104">
    <property type="entry name" value="TIR"/>
    <property type="match status" value="1"/>
</dbReference>
<dbReference type="Pfam" id="PF13676">
    <property type="entry name" value="TIR_2"/>
    <property type="match status" value="1"/>
</dbReference>
<protein>
    <recommendedName>
        <fullName evidence="2">TIR domain-containing protein</fullName>
    </recommendedName>
</protein>
<dbReference type="RefSeq" id="WP_184830669.1">
    <property type="nucleotide sequence ID" value="NZ_JACHMN010000001.1"/>
</dbReference>
<feature type="transmembrane region" description="Helical" evidence="1">
    <location>
        <begin position="147"/>
        <end position="168"/>
    </location>
</feature>
<sequence length="384" mass="41101">MAGHVFISYSRTDHVYANRLADHVARAGLPVWLDNAIATGETFGPRIQQAIDECAVFVVVLTPESARSDWVRREVSRAARLRKPMRPLLLRPCDVPIELDGIHHEDVTRGEMPSRRFTDELRTTGTAPDPVRAVPVIHAVRRPRRTALLLVAGLLVVAMGVTAGVLLLNRAADSTPEVPLVLTPLDRVSPGCDEGDPEVTWTVVGATKTCGAAGTTLTKLRSWTEPPGLGFAELRFAVKGHRFPSSYTVTFTVADLSDPVAGNNGGCASVFVHTTSDGTTFEQLDICGSGLHAIVRWVNLTDVGRQTQAIPSGLPEGESGRFTVVATVTGDRAIMRVANPIGASDEITSSPAVNATTAYVSLVMAWRNAGAKATFSNFHYSTTG</sequence>
<dbReference type="GO" id="GO:0007165">
    <property type="term" value="P:signal transduction"/>
    <property type="evidence" value="ECO:0007669"/>
    <property type="project" value="InterPro"/>
</dbReference>
<dbReference type="AlphaFoldDB" id="A0A841BIG6"/>
<dbReference type="SMART" id="SM00255">
    <property type="entry name" value="TIR"/>
    <property type="match status" value="1"/>
</dbReference>
<keyword evidence="4" id="KW-1185">Reference proteome</keyword>
<evidence type="ECO:0000259" key="2">
    <source>
        <dbReference type="PROSITE" id="PS50104"/>
    </source>
</evidence>
<dbReference type="InterPro" id="IPR035897">
    <property type="entry name" value="Toll_tir_struct_dom_sf"/>
</dbReference>
<evidence type="ECO:0000313" key="3">
    <source>
        <dbReference type="EMBL" id="MBB5866691.1"/>
    </source>
</evidence>
<keyword evidence="1" id="KW-0812">Transmembrane</keyword>
<name>A0A841BIG6_9ACTN</name>
<gene>
    <name evidence="3" type="ORF">F4553_000070</name>
</gene>
<reference evidence="3 4" key="1">
    <citation type="submission" date="2020-08" db="EMBL/GenBank/DDBJ databases">
        <title>Sequencing the genomes of 1000 actinobacteria strains.</title>
        <authorList>
            <person name="Klenk H.-P."/>
        </authorList>
    </citation>
    <scope>NUCLEOTIDE SEQUENCE [LARGE SCALE GENOMIC DNA]</scope>
    <source>
        <strain evidence="3 4">DSM 45362</strain>
    </source>
</reference>
<keyword evidence="1" id="KW-0472">Membrane</keyword>
<organism evidence="3 4">
    <name type="scientific">Allocatelliglobosispora scoriae</name>
    <dbReference type="NCBI Taxonomy" id="643052"/>
    <lineage>
        <taxon>Bacteria</taxon>
        <taxon>Bacillati</taxon>
        <taxon>Actinomycetota</taxon>
        <taxon>Actinomycetes</taxon>
        <taxon>Micromonosporales</taxon>
        <taxon>Micromonosporaceae</taxon>
        <taxon>Allocatelliglobosispora</taxon>
    </lineage>
</organism>
<evidence type="ECO:0000256" key="1">
    <source>
        <dbReference type="SAM" id="Phobius"/>
    </source>
</evidence>
<evidence type="ECO:0000313" key="4">
    <source>
        <dbReference type="Proteomes" id="UP000587527"/>
    </source>
</evidence>
<dbReference type="Gene3D" id="3.40.50.10140">
    <property type="entry name" value="Toll/interleukin-1 receptor homology (TIR) domain"/>
    <property type="match status" value="1"/>
</dbReference>
<dbReference type="SUPFAM" id="SSF52200">
    <property type="entry name" value="Toll/Interleukin receptor TIR domain"/>
    <property type="match status" value="1"/>
</dbReference>
<dbReference type="Proteomes" id="UP000587527">
    <property type="component" value="Unassembled WGS sequence"/>
</dbReference>
<feature type="domain" description="TIR" evidence="2">
    <location>
        <begin position="1"/>
        <end position="128"/>
    </location>
</feature>
<keyword evidence="1" id="KW-1133">Transmembrane helix</keyword>
<dbReference type="EMBL" id="JACHMN010000001">
    <property type="protein sequence ID" value="MBB5866691.1"/>
    <property type="molecule type" value="Genomic_DNA"/>
</dbReference>